<proteinExistence type="predicted"/>
<keyword evidence="3" id="KW-1185">Reference proteome</keyword>
<feature type="region of interest" description="Disordered" evidence="1">
    <location>
        <begin position="33"/>
        <end position="116"/>
    </location>
</feature>
<feature type="compositionally biased region" description="Gly residues" evidence="1">
    <location>
        <begin position="106"/>
        <end position="116"/>
    </location>
</feature>
<feature type="compositionally biased region" description="Polar residues" evidence="1">
    <location>
        <begin position="72"/>
        <end position="82"/>
    </location>
</feature>
<protein>
    <submittedName>
        <fullName evidence="2">Uncharacterized protein</fullName>
    </submittedName>
</protein>
<gene>
    <name evidence="2" type="ORF">GCK32_021589</name>
</gene>
<comment type="caution">
    <text evidence="2">The sequence shown here is derived from an EMBL/GenBank/DDBJ whole genome shotgun (WGS) entry which is preliminary data.</text>
</comment>
<dbReference type="EMBL" id="WIXE01025208">
    <property type="protein sequence ID" value="KAK5964910.1"/>
    <property type="molecule type" value="Genomic_DNA"/>
</dbReference>
<reference evidence="2 3" key="1">
    <citation type="submission" date="2019-10" db="EMBL/GenBank/DDBJ databases">
        <title>Assembly and Annotation for the nematode Trichostrongylus colubriformis.</title>
        <authorList>
            <person name="Martin J."/>
        </authorList>
    </citation>
    <scope>NUCLEOTIDE SEQUENCE [LARGE SCALE GENOMIC DNA]</scope>
    <source>
        <strain evidence="2">G859</strain>
        <tissue evidence="2">Whole worm</tissue>
    </source>
</reference>
<evidence type="ECO:0000313" key="3">
    <source>
        <dbReference type="Proteomes" id="UP001331761"/>
    </source>
</evidence>
<dbReference type="AlphaFoldDB" id="A0AAN8EV47"/>
<evidence type="ECO:0000256" key="1">
    <source>
        <dbReference type="SAM" id="MobiDB-lite"/>
    </source>
</evidence>
<evidence type="ECO:0000313" key="2">
    <source>
        <dbReference type="EMBL" id="KAK5964910.1"/>
    </source>
</evidence>
<sequence>MYRYALAAITVFVAASVDSRPLQEDIEVELEATTPPIASSTSPTNEPAQSNDTQKGPQKSPGEPELIGFPGVTNNVALWSSNGGYGTGAPNGPPTPMEPGPNGWQGPTGGHNGGPDSMGGYGCRSCGGHGHGYSSSGGYNGWPGYMGGYGCRSCGGHGHGYSSSGGYNGWPGYMGGFDGWKGPDMGGYGCRGCGNHGYGYVHNHQHHHHHHHEYHGQGGGRRCEHCGQGGFGGWGAFGGNGEKGGYGAFSDMGASGYGGYGQNNRGYSYGYGRGGQGYNSGF</sequence>
<dbReference type="Proteomes" id="UP001331761">
    <property type="component" value="Unassembled WGS sequence"/>
</dbReference>
<organism evidence="2 3">
    <name type="scientific">Trichostrongylus colubriformis</name>
    <name type="common">Black scour worm</name>
    <dbReference type="NCBI Taxonomy" id="6319"/>
    <lineage>
        <taxon>Eukaryota</taxon>
        <taxon>Metazoa</taxon>
        <taxon>Ecdysozoa</taxon>
        <taxon>Nematoda</taxon>
        <taxon>Chromadorea</taxon>
        <taxon>Rhabditida</taxon>
        <taxon>Rhabditina</taxon>
        <taxon>Rhabditomorpha</taxon>
        <taxon>Strongyloidea</taxon>
        <taxon>Trichostrongylidae</taxon>
        <taxon>Trichostrongylus</taxon>
    </lineage>
</organism>
<feature type="compositionally biased region" description="Polar residues" evidence="1">
    <location>
        <begin position="45"/>
        <end position="57"/>
    </location>
</feature>
<name>A0AAN8EV47_TRICO</name>
<accession>A0AAN8EV47</accession>
<feature type="compositionally biased region" description="Low complexity" evidence="1">
    <location>
        <begin position="33"/>
        <end position="44"/>
    </location>
</feature>